<evidence type="ECO:0000313" key="2">
    <source>
        <dbReference type="EMBL" id="CAF1582091.1"/>
    </source>
</evidence>
<evidence type="ECO:0000313" key="4">
    <source>
        <dbReference type="Proteomes" id="UP000677228"/>
    </source>
</evidence>
<dbReference type="SUPFAM" id="SSF56399">
    <property type="entry name" value="ADP-ribosylation"/>
    <property type="match status" value="1"/>
</dbReference>
<feature type="chain" id="PRO_5036434579" evidence="1">
    <location>
        <begin position="17"/>
        <end position="241"/>
    </location>
</feature>
<dbReference type="EMBL" id="CAJNOK010046173">
    <property type="protein sequence ID" value="CAF1582091.1"/>
    <property type="molecule type" value="Genomic_DNA"/>
</dbReference>
<name>A0A8S2FXT9_9BILA</name>
<dbReference type="AlphaFoldDB" id="A0A8S2FXT9"/>
<reference evidence="2" key="1">
    <citation type="submission" date="2021-02" db="EMBL/GenBank/DDBJ databases">
        <authorList>
            <person name="Nowell W R."/>
        </authorList>
    </citation>
    <scope>NUCLEOTIDE SEQUENCE</scope>
</reference>
<dbReference type="Gene3D" id="3.90.176.10">
    <property type="entry name" value="Toxin ADP-ribosyltransferase, Chain A, domain 1"/>
    <property type="match status" value="1"/>
</dbReference>
<dbReference type="EMBL" id="CAJOBA010069292">
    <property type="protein sequence ID" value="CAF4381902.1"/>
    <property type="molecule type" value="Genomic_DNA"/>
</dbReference>
<sequence length="241" mass="28147">MMISLFKLLLSGVLLSRQIIQGPVSADDTSLSWMTYTEAKENFILDFENNFDNIVSYHFLLNEIINESSVDVNKSKQDLLRELRLYCKNNACILKQINDFEKNYRSKDAVYWYTKDCFLYRLINKALRSQNMELIFKYRYFISELYYQLSSLHSTCYIRDIVAKTCIAYRGQQLPFRELSKLKVGQLITMNGFVSASLSKQVALIYAGDGSNRPKMESVLFAIHIDNRIGLFSTFHHIEKE</sequence>
<dbReference type="Proteomes" id="UP000677228">
    <property type="component" value="Unassembled WGS sequence"/>
</dbReference>
<organism evidence="2 4">
    <name type="scientific">Didymodactylos carnosus</name>
    <dbReference type="NCBI Taxonomy" id="1234261"/>
    <lineage>
        <taxon>Eukaryota</taxon>
        <taxon>Metazoa</taxon>
        <taxon>Spiralia</taxon>
        <taxon>Gnathifera</taxon>
        <taxon>Rotifera</taxon>
        <taxon>Eurotatoria</taxon>
        <taxon>Bdelloidea</taxon>
        <taxon>Philodinida</taxon>
        <taxon>Philodinidae</taxon>
        <taxon>Didymodactylos</taxon>
    </lineage>
</organism>
<comment type="caution">
    <text evidence="2">The sequence shown here is derived from an EMBL/GenBank/DDBJ whole genome shotgun (WGS) entry which is preliminary data.</text>
</comment>
<feature type="non-terminal residue" evidence="2">
    <location>
        <position position="241"/>
    </location>
</feature>
<proteinExistence type="predicted"/>
<evidence type="ECO:0000256" key="1">
    <source>
        <dbReference type="SAM" id="SignalP"/>
    </source>
</evidence>
<dbReference type="Proteomes" id="UP000682733">
    <property type="component" value="Unassembled WGS sequence"/>
</dbReference>
<feature type="signal peptide" evidence="1">
    <location>
        <begin position="1"/>
        <end position="16"/>
    </location>
</feature>
<keyword evidence="1" id="KW-0732">Signal</keyword>
<gene>
    <name evidence="2" type="ORF">OVA965_LOCUS41036</name>
    <name evidence="3" type="ORF">TMI583_LOCUS42588</name>
</gene>
<protein>
    <submittedName>
        <fullName evidence="2">Uncharacterized protein</fullName>
    </submittedName>
</protein>
<accession>A0A8S2FXT9</accession>
<evidence type="ECO:0000313" key="3">
    <source>
        <dbReference type="EMBL" id="CAF4381902.1"/>
    </source>
</evidence>